<feature type="transmembrane region" description="Helical" evidence="2">
    <location>
        <begin position="399"/>
        <end position="418"/>
    </location>
</feature>
<proteinExistence type="predicted"/>
<dbReference type="PANTHER" id="PTHR34220:SF7">
    <property type="entry name" value="SENSOR HISTIDINE KINASE YPDA"/>
    <property type="match status" value="1"/>
</dbReference>
<evidence type="ECO:0000256" key="1">
    <source>
        <dbReference type="PROSITE-ProRule" id="PRU00339"/>
    </source>
</evidence>
<dbReference type="Pfam" id="PF13181">
    <property type="entry name" value="TPR_8"/>
    <property type="match status" value="2"/>
</dbReference>
<dbReference type="Proteomes" id="UP001202717">
    <property type="component" value="Chromosome"/>
</dbReference>
<evidence type="ECO:0000259" key="3">
    <source>
        <dbReference type="Pfam" id="PF06580"/>
    </source>
</evidence>
<dbReference type="Pfam" id="PF06580">
    <property type="entry name" value="His_kinase"/>
    <property type="match status" value="1"/>
</dbReference>
<dbReference type="InterPro" id="IPR010559">
    <property type="entry name" value="Sig_transdc_His_kin_internal"/>
</dbReference>
<dbReference type="Gene3D" id="1.25.40.10">
    <property type="entry name" value="Tetratricopeptide repeat domain"/>
    <property type="match status" value="3"/>
</dbReference>
<dbReference type="Gene3D" id="3.30.565.10">
    <property type="entry name" value="Histidine kinase-like ATPase, C-terminal domain"/>
    <property type="match status" value="1"/>
</dbReference>
<evidence type="ECO:0000313" key="4">
    <source>
        <dbReference type="EMBL" id="WCO00660.1"/>
    </source>
</evidence>
<reference evidence="4 5" key="1">
    <citation type="submission" date="2023-01" db="EMBL/GenBank/DDBJ databases">
        <title>Psychroserpens ponticola sp. nov., isolated from seawater.</title>
        <authorList>
            <person name="Kristyanto S."/>
            <person name="Jung J."/>
            <person name="Kim J.M."/>
            <person name="Jeon C.O."/>
        </authorList>
    </citation>
    <scope>NUCLEOTIDE SEQUENCE [LARGE SCALE GENOMIC DNA]</scope>
    <source>
        <strain evidence="4 5">MSW6</strain>
    </source>
</reference>
<dbReference type="InterPro" id="IPR019734">
    <property type="entry name" value="TPR_rpt"/>
</dbReference>
<name>A0ABY7RY83_9FLAO</name>
<organism evidence="4 5">
    <name type="scientific">Psychroserpens ponticola</name>
    <dbReference type="NCBI Taxonomy" id="2932268"/>
    <lineage>
        <taxon>Bacteria</taxon>
        <taxon>Pseudomonadati</taxon>
        <taxon>Bacteroidota</taxon>
        <taxon>Flavobacteriia</taxon>
        <taxon>Flavobacteriales</taxon>
        <taxon>Flavobacteriaceae</taxon>
        <taxon>Psychroserpens</taxon>
    </lineage>
</organism>
<feature type="repeat" description="TPR" evidence="1">
    <location>
        <begin position="200"/>
        <end position="233"/>
    </location>
</feature>
<keyword evidence="2" id="KW-1133">Transmembrane helix</keyword>
<feature type="repeat" description="TPR" evidence="1">
    <location>
        <begin position="120"/>
        <end position="153"/>
    </location>
</feature>
<dbReference type="InterPro" id="IPR011990">
    <property type="entry name" value="TPR-like_helical_dom_sf"/>
</dbReference>
<sequence length="657" mass="76275">MKLSFYSLFVMFVFLSFQFIEAQNIDSLNIKAVSSNDTNRLNALGVLGDYYYYKEPKKSDSLYRVALTLAKEIKNELEECKLLSYIGLRFNETAQADSILYYQNKSLEIALKIGDSAFIASAYGNIGNAFLIKERHDDAIENYNKALLIFEKQRNLRLQGTTYGTFGNIYIDLKDYEQAILYNQKAKEIFKALNFIPGYASSTLNTGICYQRLEKYEEAIQYLEEAKTICEEHSLNRLLRVATLQLGNINYNYYKNYDQAKIQYEKTEALAIQFQDNEGIAQSNYSLGKIALLNNDSNKAILHYRKAVENFRKVGKKEAYYNAISELISALKKSGKNNEAIMYYDELITLNDSIFSESSRAKTLELMTTFDVSQKNKEIEIQNLKLEQQDLEIAKQRNIRIFFSVFSGLLIILLYFVWRSNKYKKLNQYNRIKSKRFELEQRLLRSQMNPHFIFNALNSIQSYVSENKTMDSEIYLSRFSHLMRQILEHSQEEFIILKDDFNALEAYVNLEQLRFENSFDYKFNTNDIDESIAMIPPMILQPFIENAILHGLEPKKSEGLIKVDIKMKKAIQNNMTYGVLICNIIDNGIGREAASKKDTSPNREHVSLALKLIKERLANYSEITNETYQITIEDLYENNIASGTKINIEMPYTQDLL</sequence>
<dbReference type="InterPro" id="IPR036890">
    <property type="entry name" value="HATPase_C_sf"/>
</dbReference>
<keyword evidence="2" id="KW-0472">Membrane</keyword>
<dbReference type="SUPFAM" id="SSF48452">
    <property type="entry name" value="TPR-like"/>
    <property type="match status" value="2"/>
</dbReference>
<evidence type="ECO:0000313" key="5">
    <source>
        <dbReference type="Proteomes" id="UP001202717"/>
    </source>
</evidence>
<dbReference type="Pfam" id="PF13424">
    <property type="entry name" value="TPR_12"/>
    <property type="match status" value="1"/>
</dbReference>
<protein>
    <submittedName>
        <fullName evidence="4">Tetratricopeptide repeat protein</fullName>
    </submittedName>
</protein>
<dbReference type="RefSeq" id="WP_249996172.1">
    <property type="nucleotide sequence ID" value="NZ_CP116221.1"/>
</dbReference>
<evidence type="ECO:0000256" key="2">
    <source>
        <dbReference type="SAM" id="Phobius"/>
    </source>
</evidence>
<gene>
    <name evidence="4" type="ORF">MUN68_011340</name>
</gene>
<dbReference type="PANTHER" id="PTHR34220">
    <property type="entry name" value="SENSOR HISTIDINE KINASE YPDA"/>
    <property type="match status" value="1"/>
</dbReference>
<accession>A0ABY7RY83</accession>
<keyword evidence="1" id="KW-0802">TPR repeat</keyword>
<dbReference type="SMART" id="SM00028">
    <property type="entry name" value="TPR"/>
    <property type="match status" value="5"/>
</dbReference>
<dbReference type="InterPro" id="IPR050640">
    <property type="entry name" value="Bact_2-comp_sensor_kinase"/>
</dbReference>
<dbReference type="EMBL" id="CP116221">
    <property type="protein sequence ID" value="WCO00660.1"/>
    <property type="molecule type" value="Genomic_DNA"/>
</dbReference>
<keyword evidence="2" id="KW-0812">Transmembrane</keyword>
<dbReference type="PROSITE" id="PS50005">
    <property type="entry name" value="TPR"/>
    <property type="match status" value="2"/>
</dbReference>
<keyword evidence="5" id="KW-1185">Reference proteome</keyword>
<feature type="domain" description="Signal transduction histidine kinase internal region" evidence="3">
    <location>
        <begin position="440"/>
        <end position="519"/>
    </location>
</feature>